<keyword evidence="1" id="KW-0862">Zinc</keyword>
<dbReference type="Pfam" id="PF00098">
    <property type="entry name" value="zf-CCHC"/>
    <property type="match status" value="1"/>
</dbReference>
<sequence length="284" mass="31401">MTTNLSSRQGLLTRACNRLKDTMKAQDELIASAADIRDAEQEQRLLQDNQWHIQRTIQLIETDMEAVDKALENYSIAADNLNPDTPMSSDILEKVAGNSEAAQELLGNASAILAKLRVMECHFRAETPQFERYAVSDSAKLNQAGRGLRNLKDPVRALCFYCDKGGHSPKQCKDVPSREQRIEVLKKKSLCWNCGEQGHLSTQCARGACRICNEFGHHTSICKKAEFAATKTPTATVSSSSKAAPPSKKSSSKPRSIRKTTAKMHSVTSDSNNHEECESNLVLH</sequence>
<reference evidence="4 5" key="1">
    <citation type="submission" date="2015-09" db="EMBL/GenBank/DDBJ databases">
        <title>Draft genome of the parasitic nematode Teladorsagia circumcincta isolate WARC Sus (inbred).</title>
        <authorList>
            <person name="Mitreva M."/>
        </authorList>
    </citation>
    <scope>NUCLEOTIDE SEQUENCE [LARGE SCALE GENOMIC DNA]</scope>
    <source>
        <strain evidence="4 5">S</strain>
    </source>
</reference>
<organism evidence="4 5">
    <name type="scientific">Teladorsagia circumcincta</name>
    <name type="common">Brown stomach worm</name>
    <name type="synonym">Ostertagia circumcincta</name>
    <dbReference type="NCBI Taxonomy" id="45464"/>
    <lineage>
        <taxon>Eukaryota</taxon>
        <taxon>Metazoa</taxon>
        <taxon>Ecdysozoa</taxon>
        <taxon>Nematoda</taxon>
        <taxon>Chromadorea</taxon>
        <taxon>Rhabditida</taxon>
        <taxon>Rhabditina</taxon>
        <taxon>Rhabditomorpha</taxon>
        <taxon>Strongyloidea</taxon>
        <taxon>Trichostrongylidae</taxon>
        <taxon>Teladorsagia</taxon>
    </lineage>
</organism>
<dbReference type="EMBL" id="KZ366136">
    <property type="protein sequence ID" value="PIO57329.1"/>
    <property type="molecule type" value="Genomic_DNA"/>
</dbReference>
<keyword evidence="1" id="KW-0863">Zinc-finger</keyword>
<evidence type="ECO:0000256" key="1">
    <source>
        <dbReference type="PROSITE-ProRule" id="PRU00047"/>
    </source>
</evidence>
<gene>
    <name evidence="4" type="ORF">TELCIR_21264</name>
</gene>
<dbReference type="GO" id="GO:0008270">
    <property type="term" value="F:zinc ion binding"/>
    <property type="evidence" value="ECO:0007669"/>
    <property type="project" value="UniProtKB-KW"/>
</dbReference>
<feature type="compositionally biased region" description="Low complexity" evidence="2">
    <location>
        <begin position="233"/>
        <end position="249"/>
    </location>
</feature>
<dbReference type="PROSITE" id="PS50158">
    <property type="entry name" value="ZF_CCHC"/>
    <property type="match status" value="1"/>
</dbReference>
<proteinExistence type="predicted"/>
<name>A0A2G9TH72_TELCI</name>
<dbReference type="GO" id="GO:0005737">
    <property type="term" value="C:cytoplasm"/>
    <property type="evidence" value="ECO:0007669"/>
    <property type="project" value="UniProtKB-ARBA"/>
</dbReference>
<dbReference type="SMART" id="SM00343">
    <property type="entry name" value="ZnF_C2HC"/>
    <property type="match status" value="3"/>
</dbReference>
<evidence type="ECO:0000256" key="2">
    <source>
        <dbReference type="SAM" id="MobiDB-lite"/>
    </source>
</evidence>
<dbReference type="GO" id="GO:0003676">
    <property type="term" value="F:nucleic acid binding"/>
    <property type="evidence" value="ECO:0007669"/>
    <property type="project" value="InterPro"/>
</dbReference>
<dbReference type="InterPro" id="IPR001878">
    <property type="entry name" value="Znf_CCHC"/>
</dbReference>
<accession>A0A2G9TH72</accession>
<dbReference type="InterPro" id="IPR036875">
    <property type="entry name" value="Znf_CCHC_sf"/>
</dbReference>
<feature type="non-terminal residue" evidence="4">
    <location>
        <position position="284"/>
    </location>
</feature>
<keyword evidence="1" id="KW-0479">Metal-binding</keyword>
<evidence type="ECO:0000313" key="4">
    <source>
        <dbReference type="EMBL" id="PIO57329.1"/>
    </source>
</evidence>
<dbReference type="OrthoDB" id="5872896at2759"/>
<dbReference type="Proteomes" id="UP000230423">
    <property type="component" value="Unassembled WGS sequence"/>
</dbReference>
<protein>
    <submittedName>
        <fullName evidence="4">Zinc knuckle</fullName>
    </submittedName>
</protein>
<dbReference type="SUPFAM" id="SSF57756">
    <property type="entry name" value="Retrovirus zinc finger-like domains"/>
    <property type="match status" value="1"/>
</dbReference>
<dbReference type="AlphaFoldDB" id="A0A2G9TH72"/>
<feature type="region of interest" description="Disordered" evidence="2">
    <location>
        <begin position="233"/>
        <end position="284"/>
    </location>
</feature>
<feature type="compositionally biased region" description="Basic residues" evidence="2">
    <location>
        <begin position="250"/>
        <end position="262"/>
    </location>
</feature>
<keyword evidence="5" id="KW-1185">Reference proteome</keyword>
<evidence type="ECO:0000313" key="5">
    <source>
        <dbReference type="Proteomes" id="UP000230423"/>
    </source>
</evidence>
<feature type="domain" description="CCHC-type" evidence="3">
    <location>
        <begin position="191"/>
        <end position="204"/>
    </location>
</feature>
<evidence type="ECO:0000259" key="3">
    <source>
        <dbReference type="PROSITE" id="PS50158"/>
    </source>
</evidence>
<dbReference type="Gene3D" id="4.10.60.10">
    <property type="entry name" value="Zinc finger, CCHC-type"/>
    <property type="match status" value="1"/>
</dbReference>
<dbReference type="GO" id="GO:0019899">
    <property type="term" value="F:enzyme binding"/>
    <property type="evidence" value="ECO:0007669"/>
    <property type="project" value="UniProtKB-ARBA"/>
</dbReference>